<evidence type="ECO:0000313" key="1">
    <source>
        <dbReference type="EMBL" id="KAJ0172915.1"/>
    </source>
</evidence>
<comment type="caution">
    <text evidence="1">The sequence shown here is derived from an EMBL/GenBank/DDBJ whole genome shotgun (WGS) entry which is preliminary data.</text>
</comment>
<reference evidence="1 2" key="1">
    <citation type="journal article" date="2021" name="Front. Genet.">
        <title>Chromosome-Level Genome Assembly Reveals Significant Gene Expansion in the Toll and IMD Signaling Pathways of Dendrolimus kikuchii.</title>
        <authorList>
            <person name="Zhou J."/>
            <person name="Wu P."/>
            <person name="Xiong Z."/>
            <person name="Liu N."/>
            <person name="Zhao N."/>
            <person name="Ji M."/>
            <person name="Qiu Y."/>
            <person name="Yang B."/>
        </authorList>
    </citation>
    <scope>NUCLEOTIDE SEQUENCE [LARGE SCALE GENOMIC DNA]</scope>
    <source>
        <strain evidence="1">Ann1</strain>
    </source>
</reference>
<dbReference type="EMBL" id="CM034406">
    <property type="protein sequence ID" value="KAJ0172915.1"/>
    <property type="molecule type" value="Genomic_DNA"/>
</dbReference>
<name>A0ACC1CN27_9NEOP</name>
<proteinExistence type="predicted"/>
<accession>A0ACC1CN27</accession>
<organism evidence="1 2">
    <name type="scientific">Dendrolimus kikuchii</name>
    <dbReference type="NCBI Taxonomy" id="765133"/>
    <lineage>
        <taxon>Eukaryota</taxon>
        <taxon>Metazoa</taxon>
        <taxon>Ecdysozoa</taxon>
        <taxon>Arthropoda</taxon>
        <taxon>Hexapoda</taxon>
        <taxon>Insecta</taxon>
        <taxon>Pterygota</taxon>
        <taxon>Neoptera</taxon>
        <taxon>Endopterygota</taxon>
        <taxon>Lepidoptera</taxon>
        <taxon>Glossata</taxon>
        <taxon>Ditrysia</taxon>
        <taxon>Bombycoidea</taxon>
        <taxon>Lasiocampidae</taxon>
        <taxon>Dendrolimus</taxon>
    </lineage>
</organism>
<dbReference type="Proteomes" id="UP000824533">
    <property type="component" value="Linkage Group LG20"/>
</dbReference>
<evidence type="ECO:0000313" key="2">
    <source>
        <dbReference type="Proteomes" id="UP000824533"/>
    </source>
</evidence>
<protein>
    <submittedName>
        <fullName evidence="1">Uncharacterized protein</fullName>
    </submittedName>
</protein>
<sequence>MEDYTLQNGLKLDKGVRIHLPLYHLHHNPKYFKAPEQFKPERFLGDAVNDILPHTFLPFGERPRYCIGERFAKMQTMTGLLTLLKKYRVELAADMPRDITFDPSTILTSPKGGINLKMVPREGWEGRLFTFNVPAAD</sequence>
<gene>
    <name evidence="1" type="ORF">K1T71_011091</name>
</gene>
<keyword evidence="2" id="KW-1185">Reference proteome</keyword>